<evidence type="ECO:0000256" key="1">
    <source>
        <dbReference type="ARBA" id="ARBA00023002"/>
    </source>
</evidence>
<reference evidence="2 3" key="1">
    <citation type="submission" date="2018-05" db="EMBL/GenBank/DDBJ databases">
        <title>Draft genome sequence of Scytalidium lignicola DSM 105466, a ubiquitous saprotrophic fungus.</title>
        <authorList>
            <person name="Buettner E."/>
            <person name="Gebauer A.M."/>
            <person name="Hofrichter M."/>
            <person name="Liers C."/>
            <person name="Kellner H."/>
        </authorList>
    </citation>
    <scope>NUCLEOTIDE SEQUENCE [LARGE SCALE GENOMIC DNA]</scope>
    <source>
        <strain evidence="2 3">DSM 105466</strain>
    </source>
</reference>
<dbReference type="AlphaFoldDB" id="A0A3E2HCN1"/>
<name>A0A3E2HCN1_SCYLI</name>
<comment type="caution">
    <text evidence="2">The sequence shown here is derived from an EMBL/GenBank/DDBJ whole genome shotgun (WGS) entry which is preliminary data.</text>
</comment>
<proteinExistence type="predicted"/>
<organism evidence="2 3">
    <name type="scientific">Scytalidium lignicola</name>
    <name type="common">Hyphomycete</name>
    <dbReference type="NCBI Taxonomy" id="5539"/>
    <lineage>
        <taxon>Eukaryota</taxon>
        <taxon>Fungi</taxon>
        <taxon>Dikarya</taxon>
        <taxon>Ascomycota</taxon>
        <taxon>Pezizomycotina</taxon>
        <taxon>Leotiomycetes</taxon>
        <taxon>Leotiomycetes incertae sedis</taxon>
        <taxon>Scytalidium</taxon>
    </lineage>
</organism>
<keyword evidence="3" id="KW-1185">Reference proteome</keyword>
<dbReference type="OMA" id="VSETHAW"/>
<evidence type="ECO:0000313" key="3">
    <source>
        <dbReference type="Proteomes" id="UP000258309"/>
    </source>
</evidence>
<feature type="non-terminal residue" evidence="2">
    <location>
        <position position="331"/>
    </location>
</feature>
<dbReference type="OrthoDB" id="542013at2759"/>
<dbReference type="PANTHER" id="PTHR43157:SF31">
    <property type="entry name" value="PHOSPHATIDYLINOSITOL-GLYCAN BIOSYNTHESIS CLASS F PROTEIN"/>
    <property type="match status" value="1"/>
</dbReference>
<feature type="non-terminal residue" evidence="2">
    <location>
        <position position="1"/>
    </location>
</feature>
<dbReference type="Pfam" id="PF00106">
    <property type="entry name" value="adh_short"/>
    <property type="match status" value="1"/>
</dbReference>
<dbReference type="PANTHER" id="PTHR43157">
    <property type="entry name" value="PHOSPHATIDYLINOSITOL-GLYCAN BIOSYNTHESIS CLASS F PROTEIN-RELATED"/>
    <property type="match status" value="1"/>
</dbReference>
<dbReference type="InterPro" id="IPR002347">
    <property type="entry name" value="SDR_fam"/>
</dbReference>
<dbReference type="SUPFAM" id="SSF51735">
    <property type="entry name" value="NAD(P)-binding Rossmann-fold domains"/>
    <property type="match status" value="1"/>
</dbReference>
<keyword evidence="1" id="KW-0560">Oxidoreductase</keyword>
<evidence type="ECO:0000313" key="2">
    <source>
        <dbReference type="EMBL" id="RFU31166.1"/>
    </source>
</evidence>
<dbReference type="Proteomes" id="UP000258309">
    <property type="component" value="Unassembled WGS sequence"/>
</dbReference>
<dbReference type="EMBL" id="NCSJ02000082">
    <property type="protein sequence ID" value="RFU31166.1"/>
    <property type="molecule type" value="Genomic_DNA"/>
</dbReference>
<dbReference type="PRINTS" id="PR00081">
    <property type="entry name" value="GDHRDH"/>
</dbReference>
<dbReference type="InterPro" id="IPR036291">
    <property type="entry name" value="NAD(P)-bd_dom_sf"/>
</dbReference>
<gene>
    <name evidence="2" type="ORF">B7463_g5191</name>
</gene>
<dbReference type="GO" id="GO:0016491">
    <property type="term" value="F:oxidoreductase activity"/>
    <property type="evidence" value="ECO:0007669"/>
    <property type="project" value="UniProtKB-KW"/>
</dbReference>
<dbReference type="Gene3D" id="3.40.50.720">
    <property type="entry name" value="NAD(P)-binding Rossmann-like Domain"/>
    <property type="match status" value="1"/>
</dbReference>
<accession>A0A3E2HCN1</accession>
<protein>
    <submittedName>
        <fullName evidence="2">Uncharacterized protein</fullName>
    </submittedName>
</protein>
<sequence length="331" mass="36447">MTTVGGILYNQIFVTPPYPNQDFTGLTVIVTGANTGLGLEAARHFVRLNAEKVILAVRTVKKGEEAKKSIESSANRNGVVEVWELDLSRYDSVKEFANKCNKNLKRLDCVVENAGISAAEYNTLEGTESTLTVNVYSTFLLGILLLPFLRKTSVTFNTLTRLVIIASEVHGLVALPERFEPNILDAINAEKSSKDMLRRYMVSKLLEVLLVRELAAQVGKPEDQGVIINSVNPGFCVSELTRNLSFFARIMQNLIQLILARSAEIGSRTHVYAAAGSAETHGQYMGNCVVEPPSDFVRSGEGAETQQRLYIELLEKLEVIEPGISKLIKAK</sequence>
<dbReference type="STRING" id="5539.A0A3E2HCN1"/>